<keyword evidence="6" id="KW-1185">Reference proteome</keyword>
<evidence type="ECO:0000313" key="5">
    <source>
        <dbReference type="Proteomes" id="UP000626109"/>
    </source>
</evidence>
<sequence length="354" mass="38702">MGNVAATLAQVCEAVRTAVWHKHAKTSFLDKVVNIAIGSFLSLKWLGEKGISEEERLKRLPSMRKSMAFLTHTAYEGASKKTWVKEERELPRAYGKGGPVRVMIHKPIGSIRTDLPMIVWGHGGGLNIGDFKDSMGAEVLAMVTKDGGPEFCWASVDYRLVPEVRLPEPNDDMVSAFLSLSNKDLAEEYGYSVQNMGLGGMSAGALVSGHAASVLGKMGKGPKFFAGLYPMVDPNMDTASHQLYGDMDACPGVWLRECWRWALEDEQGEVSEKALKEGSLLHADFKALAGSRALILLGDFDLLKDEGIKFGEVLVNAGLKVEVMSGCATHCMAHLCDAEVKRKMCKWFRETLSA</sequence>
<dbReference type="InterPro" id="IPR050300">
    <property type="entry name" value="GDXG_lipolytic_enzyme"/>
</dbReference>
<keyword evidence="1" id="KW-0378">Hydrolase</keyword>
<dbReference type="InterPro" id="IPR029058">
    <property type="entry name" value="AB_hydrolase_fold"/>
</dbReference>
<dbReference type="SUPFAM" id="SSF53474">
    <property type="entry name" value="alpha/beta-Hydrolases"/>
    <property type="match status" value="1"/>
</dbReference>
<evidence type="ECO:0000259" key="2">
    <source>
        <dbReference type="Pfam" id="PF07859"/>
    </source>
</evidence>
<dbReference type="InterPro" id="IPR013094">
    <property type="entry name" value="AB_hydrolase_3"/>
</dbReference>
<dbReference type="OrthoDB" id="410922at2759"/>
<name>A0A813LJ57_POLGL</name>
<dbReference type="EMBL" id="CAJNNW010035547">
    <property type="protein sequence ID" value="CAE8728423.1"/>
    <property type="molecule type" value="Genomic_DNA"/>
</dbReference>
<gene>
    <name evidence="3" type="ORF">PGLA1383_LOCUS5432</name>
    <name evidence="4" type="ORF">PGLA2088_LOCUS45115</name>
</gene>
<dbReference type="Pfam" id="PF07859">
    <property type="entry name" value="Abhydrolase_3"/>
    <property type="match status" value="1"/>
</dbReference>
<dbReference type="AlphaFoldDB" id="A0A813LJ57"/>
<comment type="caution">
    <text evidence="4">The sequence shown here is derived from an EMBL/GenBank/DDBJ whole genome shotgun (WGS) entry which is preliminary data.</text>
</comment>
<protein>
    <recommendedName>
        <fullName evidence="2">Alpha/beta hydrolase fold-3 domain-containing protein</fullName>
    </recommendedName>
</protein>
<evidence type="ECO:0000313" key="4">
    <source>
        <dbReference type="EMBL" id="CAE8728423.1"/>
    </source>
</evidence>
<organism evidence="4 5">
    <name type="scientific">Polarella glacialis</name>
    <name type="common">Dinoflagellate</name>
    <dbReference type="NCBI Taxonomy" id="89957"/>
    <lineage>
        <taxon>Eukaryota</taxon>
        <taxon>Sar</taxon>
        <taxon>Alveolata</taxon>
        <taxon>Dinophyceae</taxon>
        <taxon>Suessiales</taxon>
        <taxon>Suessiaceae</taxon>
        <taxon>Polarella</taxon>
    </lineage>
</organism>
<dbReference type="EMBL" id="CAJNNV010002129">
    <property type="protein sequence ID" value="CAE8586578.1"/>
    <property type="molecule type" value="Genomic_DNA"/>
</dbReference>
<proteinExistence type="predicted"/>
<feature type="domain" description="Alpha/beta hydrolase fold-3" evidence="2">
    <location>
        <begin position="118"/>
        <end position="324"/>
    </location>
</feature>
<evidence type="ECO:0000313" key="3">
    <source>
        <dbReference type="EMBL" id="CAE8586578.1"/>
    </source>
</evidence>
<reference evidence="4" key="1">
    <citation type="submission" date="2021-02" db="EMBL/GenBank/DDBJ databases">
        <authorList>
            <person name="Dougan E. K."/>
            <person name="Rhodes N."/>
            <person name="Thang M."/>
            <person name="Chan C."/>
        </authorList>
    </citation>
    <scope>NUCLEOTIDE SEQUENCE</scope>
</reference>
<evidence type="ECO:0000256" key="1">
    <source>
        <dbReference type="ARBA" id="ARBA00022801"/>
    </source>
</evidence>
<accession>A0A813LJ57</accession>
<dbReference type="Proteomes" id="UP000626109">
    <property type="component" value="Unassembled WGS sequence"/>
</dbReference>
<dbReference type="Gene3D" id="3.40.50.1820">
    <property type="entry name" value="alpha/beta hydrolase"/>
    <property type="match status" value="1"/>
</dbReference>
<evidence type="ECO:0000313" key="6">
    <source>
        <dbReference type="Proteomes" id="UP000654075"/>
    </source>
</evidence>
<dbReference type="Proteomes" id="UP000654075">
    <property type="component" value="Unassembled WGS sequence"/>
</dbReference>
<dbReference type="GO" id="GO:0016787">
    <property type="term" value="F:hydrolase activity"/>
    <property type="evidence" value="ECO:0007669"/>
    <property type="project" value="UniProtKB-KW"/>
</dbReference>
<dbReference type="PANTHER" id="PTHR48081">
    <property type="entry name" value="AB HYDROLASE SUPERFAMILY PROTEIN C4A8.06C"/>
    <property type="match status" value="1"/>
</dbReference>